<keyword evidence="10" id="KW-1185">Reference proteome</keyword>
<reference evidence="9 10" key="1">
    <citation type="submission" date="2018-05" db="EMBL/GenBank/DDBJ databases">
        <title>Genetic diversity of glacier-inhabiting Cryobacterium bacteria in China and description of Cryobacterium mengkeensis sp. nov. and Arthrobacter glacialis sp. nov.</title>
        <authorList>
            <person name="Liu Q."/>
            <person name="Xin Y.-H."/>
        </authorList>
    </citation>
    <scope>NUCLEOTIDE SEQUENCE [LARGE SCALE GENOMIC DNA]</scope>
    <source>
        <strain evidence="9 10">B7</strain>
    </source>
</reference>
<dbReference type="RefSeq" id="WP_110484638.1">
    <property type="nucleotide sequence ID" value="NZ_QJVC01000004.1"/>
</dbReference>
<dbReference type="InterPro" id="IPR013324">
    <property type="entry name" value="RNA_pol_sigma_r3/r4-like"/>
</dbReference>
<feature type="domain" description="RNA polymerase sigma factor 70 region 4 type 2" evidence="8">
    <location>
        <begin position="126"/>
        <end position="178"/>
    </location>
</feature>
<evidence type="ECO:0000256" key="1">
    <source>
        <dbReference type="ARBA" id="ARBA00010641"/>
    </source>
</evidence>
<dbReference type="Gene3D" id="1.10.10.10">
    <property type="entry name" value="Winged helix-like DNA-binding domain superfamily/Winged helix DNA-binding domain"/>
    <property type="match status" value="1"/>
</dbReference>
<sequence length="190" mass="19824">MSAAVKTGSGAGSAGSGAPAGDSLPPFESIVATHGATILRVCRGLVGPHNADDVWQETFLAALRVYPSTAGVLNREAWLVTIARNKAVDHHRRTARVPEPVESVGDGPLGVGDAVVRSVEAAEEAELVWTALALLPPTQREAVVYHHLAGLRYAAVAELLGNSEAAARRAAADGMKSLRAHLGQNRKEDS</sequence>
<feature type="domain" description="RNA polymerase sigma-70 region 2" evidence="7">
    <location>
        <begin position="31"/>
        <end position="96"/>
    </location>
</feature>
<name>A0A2V5IRC1_9MICC</name>
<evidence type="ECO:0000256" key="5">
    <source>
        <dbReference type="ARBA" id="ARBA00023163"/>
    </source>
</evidence>
<protein>
    <submittedName>
        <fullName evidence="9">RNA polymerase subunit sigma-24</fullName>
    </submittedName>
</protein>
<evidence type="ECO:0000313" key="10">
    <source>
        <dbReference type="Proteomes" id="UP000247980"/>
    </source>
</evidence>
<dbReference type="SUPFAM" id="SSF88659">
    <property type="entry name" value="Sigma3 and sigma4 domains of RNA polymerase sigma factors"/>
    <property type="match status" value="1"/>
</dbReference>
<evidence type="ECO:0000256" key="2">
    <source>
        <dbReference type="ARBA" id="ARBA00023015"/>
    </source>
</evidence>
<evidence type="ECO:0000256" key="6">
    <source>
        <dbReference type="SAM" id="MobiDB-lite"/>
    </source>
</evidence>
<dbReference type="InterPro" id="IPR013325">
    <property type="entry name" value="RNA_pol_sigma_r2"/>
</dbReference>
<dbReference type="Gene3D" id="1.10.1740.10">
    <property type="match status" value="1"/>
</dbReference>
<comment type="similarity">
    <text evidence="1">Belongs to the sigma-70 factor family. ECF subfamily.</text>
</comment>
<evidence type="ECO:0000259" key="7">
    <source>
        <dbReference type="Pfam" id="PF04542"/>
    </source>
</evidence>
<dbReference type="InterPro" id="IPR039425">
    <property type="entry name" value="RNA_pol_sigma-70-like"/>
</dbReference>
<dbReference type="OrthoDB" id="9803203at2"/>
<evidence type="ECO:0000256" key="3">
    <source>
        <dbReference type="ARBA" id="ARBA00023082"/>
    </source>
</evidence>
<comment type="caution">
    <text evidence="9">The sequence shown here is derived from an EMBL/GenBank/DDBJ whole genome shotgun (WGS) entry which is preliminary data.</text>
</comment>
<evidence type="ECO:0000259" key="8">
    <source>
        <dbReference type="Pfam" id="PF08281"/>
    </source>
</evidence>
<keyword evidence="3" id="KW-0731">Sigma factor</keyword>
<dbReference type="SUPFAM" id="SSF88946">
    <property type="entry name" value="Sigma2 domain of RNA polymerase sigma factors"/>
    <property type="match status" value="1"/>
</dbReference>
<dbReference type="NCBIfam" id="TIGR02937">
    <property type="entry name" value="sigma70-ECF"/>
    <property type="match status" value="1"/>
</dbReference>
<gene>
    <name evidence="9" type="ORF">CVS30_07120</name>
</gene>
<dbReference type="GO" id="GO:0006352">
    <property type="term" value="P:DNA-templated transcription initiation"/>
    <property type="evidence" value="ECO:0007669"/>
    <property type="project" value="InterPro"/>
</dbReference>
<accession>A0A2V5IRC1</accession>
<dbReference type="PANTHER" id="PTHR43133">
    <property type="entry name" value="RNA POLYMERASE ECF-TYPE SIGMA FACTO"/>
    <property type="match status" value="1"/>
</dbReference>
<dbReference type="AlphaFoldDB" id="A0A2V5IRC1"/>
<proteinExistence type="inferred from homology"/>
<dbReference type="InterPro" id="IPR014284">
    <property type="entry name" value="RNA_pol_sigma-70_dom"/>
</dbReference>
<keyword evidence="2" id="KW-0805">Transcription regulation</keyword>
<dbReference type="GO" id="GO:0016987">
    <property type="term" value="F:sigma factor activity"/>
    <property type="evidence" value="ECO:0007669"/>
    <property type="project" value="UniProtKB-KW"/>
</dbReference>
<evidence type="ECO:0000313" key="9">
    <source>
        <dbReference type="EMBL" id="PYI39075.1"/>
    </source>
</evidence>
<keyword evidence="5" id="KW-0804">Transcription</keyword>
<dbReference type="InterPro" id="IPR036388">
    <property type="entry name" value="WH-like_DNA-bd_sf"/>
</dbReference>
<dbReference type="Proteomes" id="UP000247980">
    <property type="component" value="Unassembled WGS sequence"/>
</dbReference>
<dbReference type="EMBL" id="QJVC01000004">
    <property type="protein sequence ID" value="PYI39075.1"/>
    <property type="molecule type" value="Genomic_DNA"/>
</dbReference>
<dbReference type="Pfam" id="PF04542">
    <property type="entry name" value="Sigma70_r2"/>
    <property type="match status" value="1"/>
</dbReference>
<feature type="region of interest" description="Disordered" evidence="6">
    <location>
        <begin position="1"/>
        <end position="20"/>
    </location>
</feature>
<dbReference type="InterPro" id="IPR007627">
    <property type="entry name" value="RNA_pol_sigma70_r2"/>
</dbReference>
<dbReference type="InterPro" id="IPR013249">
    <property type="entry name" value="RNA_pol_sigma70_r4_t2"/>
</dbReference>
<dbReference type="Pfam" id="PF08281">
    <property type="entry name" value="Sigma70_r4_2"/>
    <property type="match status" value="1"/>
</dbReference>
<evidence type="ECO:0000256" key="4">
    <source>
        <dbReference type="ARBA" id="ARBA00023125"/>
    </source>
</evidence>
<organism evidence="9 10">
    <name type="scientific">Arthrobacter psychrolactophilus</name>
    <dbReference type="NCBI Taxonomy" id="92442"/>
    <lineage>
        <taxon>Bacteria</taxon>
        <taxon>Bacillati</taxon>
        <taxon>Actinomycetota</taxon>
        <taxon>Actinomycetes</taxon>
        <taxon>Micrococcales</taxon>
        <taxon>Micrococcaceae</taxon>
        <taxon>Arthrobacter</taxon>
    </lineage>
</organism>
<keyword evidence="4" id="KW-0238">DNA-binding</keyword>
<dbReference type="GO" id="GO:0003677">
    <property type="term" value="F:DNA binding"/>
    <property type="evidence" value="ECO:0007669"/>
    <property type="project" value="UniProtKB-KW"/>
</dbReference>
<dbReference type="PANTHER" id="PTHR43133:SF8">
    <property type="entry name" value="RNA POLYMERASE SIGMA FACTOR HI_1459-RELATED"/>
    <property type="match status" value="1"/>
</dbReference>